<protein>
    <submittedName>
        <fullName evidence="1">Uncharacterized protein</fullName>
    </submittedName>
</protein>
<reference evidence="2" key="2">
    <citation type="submission" date="2013-04" db="EMBL/GenBank/DDBJ databases">
        <title>Genomic mechanisms accounting for the adaptation to parasitism in nematode-trapping fungi.</title>
        <authorList>
            <person name="Ahren D.G."/>
        </authorList>
    </citation>
    <scope>NUCLEOTIDE SEQUENCE [LARGE SCALE GENOMIC DNA]</scope>
    <source>
        <strain evidence="2">CBS 200.50</strain>
    </source>
</reference>
<dbReference type="STRING" id="1284197.S8A318"/>
<evidence type="ECO:0000313" key="1">
    <source>
        <dbReference type="EMBL" id="EPS35551.1"/>
    </source>
</evidence>
<keyword evidence="2" id="KW-1185">Reference proteome</keyword>
<organism evidence="1 2">
    <name type="scientific">Dactylellina haptotyla (strain CBS 200.50)</name>
    <name type="common">Nematode-trapping fungus</name>
    <name type="synonym">Monacrosporium haptotylum</name>
    <dbReference type="NCBI Taxonomy" id="1284197"/>
    <lineage>
        <taxon>Eukaryota</taxon>
        <taxon>Fungi</taxon>
        <taxon>Dikarya</taxon>
        <taxon>Ascomycota</taxon>
        <taxon>Pezizomycotina</taxon>
        <taxon>Orbiliomycetes</taxon>
        <taxon>Orbiliales</taxon>
        <taxon>Orbiliaceae</taxon>
        <taxon>Dactylellina</taxon>
    </lineage>
</organism>
<evidence type="ECO:0000313" key="2">
    <source>
        <dbReference type="Proteomes" id="UP000015100"/>
    </source>
</evidence>
<dbReference type="EMBL" id="AQGS01001127">
    <property type="protein sequence ID" value="EPS35551.1"/>
    <property type="molecule type" value="Genomic_DNA"/>
</dbReference>
<reference evidence="1 2" key="1">
    <citation type="journal article" date="2013" name="PLoS Genet.">
        <title>Genomic mechanisms accounting for the adaptation to parasitism in nematode-trapping fungi.</title>
        <authorList>
            <person name="Meerupati T."/>
            <person name="Andersson K.M."/>
            <person name="Friman E."/>
            <person name="Kumar D."/>
            <person name="Tunlid A."/>
            <person name="Ahren D."/>
        </authorList>
    </citation>
    <scope>NUCLEOTIDE SEQUENCE [LARGE SCALE GENOMIC DNA]</scope>
    <source>
        <strain evidence="1 2">CBS 200.50</strain>
    </source>
</reference>
<gene>
    <name evidence="1" type="ORF">H072_11093</name>
</gene>
<name>S8A318_DACHA</name>
<dbReference type="HOGENOM" id="CLU_1102744_0_0_1"/>
<dbReference type="OrthoDB" id="10256524at2759"/>
<dbReference type="Proteomes" id="UP000015100">
    <property type="component" value="Unassembled WGS sequence"/>
</dbReference>
<accession>S8A318</accession>
<comment type="caution">
    <text evidence="1">The sequence shown here is derived from an EMBL/GenBank/DDBJ whole genome shotgun (WGS) entry which is preliminary data.</text>
</comment>
<proteinExistence type="predicted"/>
<sequence length="252" mass="28476">MAPITIHRRTWDPEGSVDVPDSNDPAHTLYPKRAADATDTDFIIIQTKESLSDTQYNWLLDHKVHIQSRVDAETFLCKYKPPELDELRNQDFIRYADVYHTYWKFPPALHLSKLVFREGGSKIDDENEPADSKAQTLHIIIEPHISANPNSPSGDKTIAQPETSVQKIFEKIIEEGLVDQEHMQIFSNRIEAVVDVSNIQAIARIDLVRAIGQANEEHPYIAIARDLLNCPSHVPKLTHSGANTARHPPSLP</sequence>
<dbReference type="AlphaFoldDB" id="S8A318"/>